<dbReference type="GO" id="GO:0019786">
    <property type="term" value="F:protein-phosphatidylethanolamide deconjugating activity"/>
    <property type="evidence" value="ECO:0007669"/>
    <property type="project" value="InterPro"/>
</dbReference>
<dbReference type="InterPro" id="IPR038765">
    <property type="entry name" value="Papain-like_cys_pep_sf"/>
</dbReference>
<protein>
    <recommendedName>
        <fullName evidence="11">Cysteine protease</fullName>
        <ecNumber evidence="11">3.4.22.-</ecNumber>
    </recommendedName>
</protein>
<dbReference type="PANTHER" id="PTHR22624">
    <property type="entry name" value="CYSTEINE PROTEASE ATG4"/>
    <property type="match status" value="1"/>
</dbReference>
<dbReference type="PANTHER" id="PTHR22624:SF49">
    <property type="entry name" value="CYSTEINE PROTEASE"/>
    <property type="match status" value="1"/>
</dbReference>
<evidence type="ECO:0000256" key="11">
    <source>
        <dbReference type="RuleBase" id="RU363115"/>
    </source>
</evidence>
<comment type="catalytic activity">
    <reaction evidence="10">
        <text>[protein]-C-terminal L-amino acid-glycyl-phosphatidylethanolamide + H2O = [protein]-C-terminal L-amino acid-glycine + a 1,2-diacyl-sn-glycero-3-phosphoethanolamine</text>
        <dbReference type="Rhea" id="RHEA:67548"/>
        <dbReference type="Rhea" id="RHEA-COMP:17323"/>
        <dbReference type="Rhea" id="RHEA-COMP:17324"/>
        <dbReference type="ChEBI" id="CHEBI:15377"/>
        <dbReference type="ChEBI" id="CHEBI:64612"/>
        <dbReference type="ChEBI" id="CHEBI:172940"/>
        <dbReference type="ChEBI" id="CHEBI:172941"/>
    </reaction>
    <physiologicalReaction direction="left-to-right" evidence="10">
        <dbReference type="Rhea" id="RHEA:67549"/>
    </physiologicalReaction>
</comment>
<feature type="compositionally biased region" description="Acidic residues" evidence="12">
    <location>
        <begin position="454"/>
        <end position="471"/>
    </location>
</feature>
<evidence type="ECO:0000256" key="12">
    <source>
        <dbReference type="SAM" id="MobiDB-lite"/>
    </source>
</evidence>
<dbReference type="EC" id="3.4.22.-" evidence="11"/>
<keyword evidence="5 11" id="KW-0645">Protease</keyword>
<dbReference type="GO" id="GO:0034727">
    <property type="term" value="P:piecemeal microautophagy of the nucleus"/>
    <property type="evidence" value="ECO:0007669"/>
    <property type="project" value="TreeGrafter"/>
</dbReference>
<keyword evidence="11" id="KW-0539">Nucleus</keyword>
<feature type="compositionally biased region" description="Basic and acidic residues" evidence="12">
    <location>
        <begin position="46"/>
        <end position="57"/>
    </location>
</feature>
<dbReference type="GO" id="GO:0035973">
    <property type="term" value="P:aggrephagy"/>
    <property type="evidence" value="ECO:0007669"/>
    <property type="project" value="TreeGrafter"/>
</dbReference>
<dbReference type="GO" id="GO:0000423">
    <property type="term" value="P:mitophagy"/>
    <property type="evidence" value="ECO:0007669"/>
    <property type="project" value="TreeGrafter"/>
</dbReference>
<comment type="caution">
    <text evidence="14">The sequence shown here is derived from an EMBL/GenBank/DDBJ whole genome shotgun (WGS) entry which is preliminary data.</text>
</comment>
<evidence type="ECO:0000259" key="13">
    <source>
        <dbReference type="Pfam" id="PF03416"/>
    </source>
</evidence>
<dbReference type="InterPro" id="IPR005078">
    <property type="entry name" value="Peptidase_C54"/>
</dbReference>
<comment type="similarity">
    <text evidence="2 11">Belongs to the peptidase C54 family.</text>
</comment>
<evidence type="ECO:0000256" key="7">
    <source>
        <dbReference type="ARBA" id="ARBA00022807"/>
    </source>
</evidence>
<feature type="domain" description="Peptidase C54 catalytic" evidence="13">
    <location>
        <begin position="115"/>
        <end position="423"/>
    </location>
</feature>
<dbReference type="Proteomes" id="UP000605986">
    <property type="component" value="Unassembled WGS sequence"/>
</dbReference>
<comment type="function">
    <text evidence="11">Required for selective autophagic degradation of the nucleus (nucleophagy) as well as for mitophagy which contributes to regulate mitochondrial quantity and quality by eliminating the mitochondria to a basal level to fulfill cellular energy requirements and preventing excess ROS production.</text>
</comment>
<dbReference type="Pfam" id="PF03416">
    <property type="entry name" value="Peptidase_C54"/>
    <property type="match status" value="1"/>
</dbReference>
<keyword evidence="7" id="KW-0788">Thiol protease</keyword>
<keyword evidence="3" id="KW-0813">Transport</keyword>
<reference evidence="14" key="1">
    <citation type="submission" date="2020-01" db="EMBL/GenBank/DDBJ databases">
        <title>Identification and distribution of gene clusters putatively required for synthesis of sphingolipid metabolism inhibitors in phylogenetically diverse species of the filamentous fungus Fusarium.</title>
        <authorList>
            <person name="Kim H.-S."/>
            <person name="Busman M."/>
            <person name="Brown D.W."/>
            <person name="Divon H."/>
            <person name="Uhlig S."/>
            <person name="Proctor R.H."/>
        </authorList>
    </citation>
    <scope>NUCLEOTIDE SEQUENCE</scope>
    <source>
        <strain evidence="14">NRRL 53441</strain>
    </source>
</reference>
<evidence type="ECO:0000256" key="5">
    <source>
        <dbReference type="ARBA" id="ARBA00022670"/>
    </source>
</evidence>
<evidence type="ECO:0000313" key="15">
    <source>
        <dbReference type="Proteomes" id="UP000605986"/>
    </source>
</evidence>
<comment type="subcellular location">
    <subcellularLocation>
        <location evidence="11">Nucleus</location>
    </subcellularLocation>
    <subcellularLocation>
        <location evidence="11">Cytoplasm</location>
    </subcellularLocation>
    <subcellularLocation>
        <location evidence="1">Preautophagosomal structure</location>
    </subcellularLocation>
</comment>
<evidence type="ECO:0000256" key="6">
    <source>
        <dbReference type="ARBA" id="ARBA00022801"/>
    </source>
</evidence>
<feature type="region of interest" description="Disordered" evidence="12">
    <location>
        <begin position="46"/>
        <end position="108"/>
    </location>
</feature>
<keyword evidence="15" id="KW-1185">Reference proteome</keyword>
<dbReference type="SUPFAM" id="SSF54001">
    <property type="entry name" value="Cysteine proteinases"/>
    <property type="match status" value="1"/>
</dbReference>
<dbReference type="GO" id="GO:0015031">
    <property type="term" value="P:protein transport"/>
    <property type="evidence" value="ECO:0007669"/>
    <property type="project" value="UniProtKB-KW"/>
</dbReference>
<evidence type="ECO:0000256" key="2">
    <source>
        <dbReference type="ARBA" id="ARBA00010958"/>
    </source>
</evidence>
<dbReference type="GO" id="GO:0000407">
    <property type="term" value="C:phagophore assembly site"/>
    <property type="evidence" value="ECO:0007669"/>
    <property type="project" value="UniProtKB-SubCell"/>
</dbReference>
<feature type="region of interest" description="Disordered" evidence="12">
    <location>
        <begin position="445"/>
        <end position="471"/>
    </location>
</feature>
<dbReference type="GO" id="GO:0004197">
    <property type="term" value="F:cysteine-type endopeptidase activity"/>
    <property type="evidence" value="ECO:0007669"/>
    <property type="project" value="TreeGrafter"/>
</dbReference>
<dbReference type="EMBL" id="JAADJG010000146">
    <property type="protein sequence ID" value="KAF4453533.1"/>
    <property type="molecule type" value="Genomic_DNA"/>
</dbReference>
<keyword evidence="4 11" id="KW-0963">Cytoplasm</keyword>
<accession>A0A8H4KPS4</accession>
<dbReference type="AlphaFoldDB" id="A0A8H4KPS4"/>
<dbReference type="GO" id="GO:0016485">
    <property type="term" value="P:protein processing"/>
    <property type="evidence" value="ECO:0007669"/>
    <property type="project" value="TreeGrafter"/>
</dbReference>
<name>A0A8H4KPS4_9HYPO</name>
<evidence type="ECO:0000256" key="10">
    <source>
        <dbReference type="ARBA" id="ARBA00029362"/>
    </source>
</evidence>
<dbReference type="InterPro" id="IPR046792">
    <property type="entry name" value="Peptidase_C54_cat"/>
</dbReference>
<dbReference type="GO" id="GO:0005634">
    <property type="term" value="C:nucleus"/>
    <property type="evidence" value="ECO:0007669"/>
    <property type="project" value="UniProtKB-SubCell"/>
</dbReference>
<dbReference type="GO" id="GO:0000045">
    <property type="term" value="P:autophagosome assembly"/>
    <property type="evidence" value="ECO:0007669"/>
    <property type="project" value="TreeGrafter"/>
</dbReference>
<keyword evidence="9" id="KW-0072">Autophagy</keyword>
<keyword evidence="6 11" id="KW-0378">Hydrolase</keyword>
<evidence type="ECO:0000256" key="3">
    <source>
        <dbReference type="ARBA" id="ARBA00022448"/>
    </source>
</evidence>
<evidence type="ECO:0000256" key="1">
    <source>
        <dbReference type="ARBA" id="ARBA00004329"/>
    </source>
</evidence>
<gene>
    <name evidence="14" type="ORF">F53441_3779</name>
</gene>
<evidence type="ECO:0000256" key="4">
    <source>
        <dbReference type="ARBA" id="ARBA00022490"/>
    </source>
</evidence>
<evidence type="ECO:0000256" key="8">
    <source>
        <dbReference type="ARBA" id="ARBA00022927"/>
    </source>
</evidence>
<sequence length="471" mass="52519">MENAMANVDLGRYRRIVQMFWDPEPINDVAHDQPVWCLGRSYKLSDKKNTKPNDHNPHTPPPAPAPKTGAEDQDTTRSPNMPTNAPETPPESISSSFSSSLAYDDQSNDGGWPSGFINDFESRIWMTYRSEFEPIPRSTNPQATSALSLSMRLKSQLGDQSPFSSDSGWGCMIRSGQSLLANTIALVRLGRDWRQGQSLEEECCILKDFADDPKAPYSIHSFVRHGASACGKYPGEWFGPSATARCIQYVKTPSPMIPNCWIDKSPRRALANSHEPSIRVYSTGDGPDVYEDDFMKIAKPKGETFHPTLVLVGTRLGIDKITPVYWEALIAALQMPQSVGIAGGRPSSSHYFIGSQGSFLFYLDPHHTRLALPYHENPMEYTSEEIASCHTSRLRRIHVREMDPSMLIGFLIQSEDDWQSWKRCVKHVQGKSIIHVAERNAVLGGSSEGREGAIDEVETLSDDDTDTIQEP</sequence>
<proteinExistence type="inferred from homology"/>
<keyword evidence="8" id="KW-0653">Protein transport</keyword>
<organism evidence="14 15">
    <name type="scientific">Fusarium austroafricanum</name>
    <dbReference type="NCBI Taxonomy" id="2364996"/>
    <lineage>
        <taxon>Eukaryota</taxon>
        <taxon>Fungi</taxon>
        <taxon>Dikarya</taxon>
        <taxon>Ascomycota</taxon>
        <taxon>Pezizomycotina</taxon>
        <taxon>Sordariomycetes</taxon>
        <taxon>Hypocreomycetidae</taxon>
        <taxon>Hypocreales</taxon>
        <taxon>Nectriaceae</taxon>
        <taxon>Fusarium</taxon>
        <taxon>Fusarium concolor species complex</taxon>
    </lineage>
</organism>
<evidence type="ECO:0000313" key="14">
    <source>
        <dbReference type="EMBL" id="KAF4453533.1"/>
    </source>
</evidence>
<evidence type="ECO:0000256" key="9">
    <source>
        <dbReference type="ARBA" id="ARBA00023006"/>
    </source>
</evidence>
<feature type="compositionally biased region" description="Polar residues" evidence="12">
    <location>
        <begin position="76"/>
        <end position="86"/>
    </location>
</feature>
<dbReference type="OrthoDB" id="2960936at2759"/>